<protein>
    <submittedName>
        <fullName evidence="2">Uncharacterized protein</fullName>
    </submittedName>
</protein>
<dbReference type="RefSeq" id="WP_136738754.1">
    <property type="nucleotide sequence ID" value="NZ_SUMB01000002.1"/>
</dbReference>
<accession>A0A4U0P392</accession>
<keyword evidence="1" id="KW-0472">Membrane</keyword>
<evidence type="ECO:0000256" key="1">
    <source>
        <dbReference type="SAM" id="Phobius"/>
    </source>
</evidence>
<reference evidence="2 3" key="1">
    <citation type="submission" date="2019-04" db="EMBL/GenBank/DDBJ databases">
        <title>Streptomyces piniterrae sp. nov., a heliquinomycin-producing actinomycete isolated from rhizosphere soil of Pinus yunnanensis.</title>
        <authorList>
            <person name="Zhuang X."/>
            <person name="Zhao J."/>
        </authorList>
    </citation>
    <scope>NUCLEOTIDE SEQUENCE [LARGE SCALE GENOMIC DNA]</scope>
    <source>
        <strain evidence="3">jys28</strain>
    </source>
</reference>
<evidence type="ECO:0000313" key="3">
    <source>
        <dbReference type="Proteomes" id="UP000308697"/>
    </source>
</evidence>
<dbReference type="EMBL" id="SUMB01000002">
    <property type="protein sequence ID" value="TJZ57134.1"/>
    <property type="molecule type" value="Genomic_DNA"/>
</dbReference>
<dbReference type="AlphaFoldDB" id="A0A4U0P392"/>
<evidence type="ECO:0000313" key="2">
    <source>
        <dbReference type="EMBL" id="TJZ57134.1"/>
    </source>
</evidence>
<gene>
    <name evidence="2" type="ORF">FCH28_06645</name>
</gene>
<dbReference type="Proteomes" id="UP000308697">
    <property type="component" value="Unassembled WGS sequence"/>
</dbReference>
<name>A0A4U0P392_9ACTN</name>
<sequence length="177" mass="18611">MTVETYATLIRRKLLTPAGPVPARPFVRLAAGLAIVEMLVYTAQKVYMAARGEVGMPGHPAPAAVQAQFEHAGLAQAGNASLGLIAALVALATVTRWGSRIPRWMLLCAVSLASVMQSLGAVIMIQRADLDLAHLDGSAAFEVVSGGVQIAAWLVVATSYYVRSRPARVGLTTGAFR</sequence>
<dbReference type="OrthoDB" id="5196682at2"/>
<comment type="caution">
    <text evidence="2">The sequence shown here is derived from an EMBL/GenBank/DDBJ whole genome shotgun (WGS) entry which is preliminary data.</text>
</comment>
<proteinExistence type="predicted"/>
<keyword evidence="1" id="KW-0812">Transmembrane</keyword>
<keyword evidence="1" id="KW-1133">Transmembrane helix</keyword>
<feature type="transmembrane region" description="Helical" evidence="1">
    <location>
        <begin position="80"/>
        <end position="97"/>
    </location>
</feature>
<feature type="transmembrane region" description="Helical" evidence="1">
    <location>
        <begin position="104"/>
        <end position="125"/>
    </location>
</feature>
<keyword evidence="3" id="KW-1185">Reference proteome</keyword>
<feature type="transmembrane region" description="Helical" evidence="1">
    <location>
        <begin position="137"/>
        <end position="162"/>
    </location>
</feature>
<organism evidence="2 3">
    <name type="scientific">Streptomyces piniterrae</name>
    <dbReference type="NCBI Taxonomy" id="2571125"/>
    <lineage>
        <taxon>Bacteria</taxon>
        <taxon>Bacillati</taxon>
        <taxon>Actinomycetota</taxon>
        <taxon>Actinomycetes</taxon>
        <taxon>Kitasatosporales</taxon>
        <taxon>Streptomycetaceae</taxon>
        <taxon>Streptomyces</taxon>
    </lineage>
</organism>